<dbReference type="Proteomes" id="UP001186944">
    <property type="component" value="Unassembled WGS sequence"/>
</dbReference>
<evidence type="ECO:0000256" key="6">
    <source>
        <dbReference type="ARBA" id="ARBA00034303"/>
    </source>
</evidence>
<evidence type="ECO:0000256" key="4">
    <source>
        <dbReference type="ARBA" id="ARBA00023136"/>
    </source>
</evidence>
<dbReference type="EMBL" id="VSWD01000010">
    <property type="protein sequence ID" value="KAK3090980.1"/>
    <property type="molecule type" value="Genomic_DNA"/>
</dbReference>
<evidence type="ECO:0000313" key="9">
    <source>
        <dbReference type="Proteomes" id="UP001186944"/>
    </source>
</evidence>
<evidence type="ECO:0000256" key="2">
    <source>
        <dbReference type="ARBA" id="ARBA00022692"/>
    </source>
</evidence>
<reference evidence="8" key="1">
    <citation type="submission" date="2019-08" db="EMBL/GenBank/DDBJ databases">
        <title>The improved chromosome-level genome for the pearl oyster Pinctada fucata martensii using PacBio sequencing and Hi-C.</title>
        <authorList>
            <person name="Zheng Z."/>
        </authorList>
    </citation>
    <scope>NUCLEOTIDE SEQUENCE</scope>
    <source>
        <strain evidence="8">ZZ-2019</strain>
        <tissue evidence="8">Adductor muscle</tissue>
    </source>
</reference>
<keyword evidence="9" id="KW-1185">Reference proteome</keyword>
<comment type="caution">
    <text evidence="8">The sequence shown here is derived from an EMBL/GenBank/DDBJ whole genome shotgun (WGS) entry which is preliminary data.</text>
</comment>
<feature type="transmembrane region" description="Helical" evidence="7">
    <location>
        <begin position="164"/>
        <end position="184"/>
    </location>
</feature>
<organism evidence="8 9">
    <name type="scientific">Pinctada imbricata</name>
    <name type="common">Atlantic pearl-oyster</name>
    <name type="synonym">Pinctada martensii</name>
    <dbReference type="NCBI Taxonomy" id="66713"/>
    <lineage>
        <taxon>Eukaryota</taxon>
        <taxon>Metazoa</taxon>
        <taxon>Spiralia</taxon>
        <taxon>Lophotrochozoa</taxon>
        <taxon>Mollusca</taxon>
        <taxon>Bivalvia</taxon>
        <taxon>Autobranchia</taxon>
        <taxon>Pteriomorphia</taxon>
        <taxon>Pterioida</taxon>
        <taxon>Pterioidea</taxon>
        <taxon>Pteriidae</taxon>
        <taxon>Pinctada</taxon>
    </lineage>
</organism>
<keyword evidence="3 7" id="KW-1133">Transmembrane helix</keyword>
<keyword evidence="4 7" id="KW-0472">Membrane</keyword>
<protein>
    <recommendedName>
        <fullName evidence="10">Transmembrane protein 53</fullName>
    </recommendedName>
</protein>
<dbReference type="InterPro" id="IPR029058">
    <property type="entry name" value="AB_hydrolase_fold"/>
</dbReference>
<dbReference type="AlphaFoldDB" id="A0AA88XSE1"/>
<dbReference type="GO" id="GO:0005640">
    <property type="term" value="C:nuclear outer membrane"/>
    <property type="evidence" value="ECO:0007669"/>
    <property type="project" value="UniProtKB-SubCell"/>
</dbReference>
<accession>A0AA88XSE1</accession>
<comment type="similarity">
    <text evidence="1">Belongs to the TMEM53 family.</text>
</comment>
<name>A0AA88XSE1_PINIB</name>
<dbReference type="InterPro" id="IPR008547">
    <property type="entry name" value="DUF829_TMEM53"/>
</dbReference>
<keyword evidence="5" id="KW-0539">Nucleus</keyword>
<comment type="subcellular location">
    <subcellularLocation>
        <location evidence="6">Nucleus outer membrane</location>
        <topology evidence="6">Single-pass membrane protein</topology>
    </subcellularLocation>
</comment>
<evidence type="ECO:0000256" key="5">
    <source>
        <dbReference type="ARBA" id="ARBA00023242"/>
    </source>
</evidence>
<proteinExistence type="inferred from homology"/>
<evidence type="ECO:0000256" key="7">
    <source>
        <dbReference type="SAM" id="Phobius"/>
    </source>
</evidence>
<dbReference type="PANTHER" id="PTHR12265">
    <property type="entry name" value="TRANSMEMBRANE PROTEIN 53"/>
    <property type="match status" value="1"/>
</dbReference>
<keyword evidence="2 7" id="KW-0812">Transmembrane</keyword>
<sequence length="307" mass="35416">MEDDDIEYDITFPSPNGIEDETAEDYVIEGEVKEPVVILLGWAGCKERHLEKYCSIYEERCITIRYIPPTEITFFKPHYLTNIASKVLELIGDYNLEENPVFFHVFSNNGCYVYSEISKILTSSEGNKYKNIQVQGVIIDSAPGKRRVTRAAWAFANASGKPGVIKYFIFLGMIVYLVFMRFYLYTMSILRGVSGGPNPNRVYQDIKDDKSRWPQLFIYSDNDQVIPPSDVKEVITYRRDQLHVDVESTHYVDSEHVAHFRLDPNGYTLRCKQFIRKCTGFPLSASRGEDAFRDDYASLHSRNDQSE</sequence>
<evidence type="ECO:0000256" key="3">
    <source>
        <dbReference type="ARBA" id="ARBA00022989"/>
    </source>
</evidence>
<gene>
    <name evidence="8" type="ORF">FSP39_016212</name>
</gene>
<evidence type="ECO:0000256" key="1">
    <source>
        <dbReference type="ARBA" id="ARBA00007387"/>
    </source>
</evidence>
<dbReference type="Pfam" id="PF05705">
    <property type="entry name" value="DUF829"/>
    <property type="match status" value="1"/>
</dbReference>
<evidence type="ECO:0000313" key="8">
    <source>
        <dbReference type="EMBL" id="KAK3090980.1"/>
    </source>
</evidence>
<dbReference type="PANTHER" id="PTHR12265:SF30">
    <property type="entry name" value="TRANSMEMBRANE PROTEIN 53"/>
    <property type="match status" value="1"/>
</dbReference>
<dbReference type="SUPFAM" id="SSF53474">
    <property type="entry name" value="alpha/beta-Hydrolases"/>
    <property type="match status" value="1"/>
</dbReference>
<evidence type="ECO:0008006" key="10">
    <source>
        <dbReference type="Google" id="ProtNLM"/>
    </source>
</evidence>